<protein>
    <submittedName>
        <fullName evidence="3">Acyltransferase</fullName>
    </submittedName>
</protein>
<proteinExistence type="predicted"/>
<feature type="transmembrane region" description="Helical" evidence="1">
    <location>
        <begin position="211"/>
        <end position="232"/>
    </location>
</feature>
<evidence type="ECO:0000313" key="4">
    <source>
        <dbReference type="Proteomes" id="UP000076083"/>
    </source>
</evidence>
<dbReference type="RefSeq" id="WP_063322343.1">
    <property type="nucleotide sequence ID" value="NZ_CP015225.1"/>
</dbReference>
<dbReference type="GO" id="GO:0016747">
    <property type="term" value="F:acyltransferase activity, transferring groups other than amino-acyl groups"/>
    <property type="evidence" value="ECO:0007669"/>
    <property type="project" value="InterPro"/>
</dbReference>
<keyword evidence="1" id="KW-0472">Membrane</keyword>
<dbReference type="InterPro" id="IPR002656">
    <property type="entry name" value="Acyl_transf_3_dom"/>
</dbReference>
<evidence type="ECO:0000313" key="3">
    <source>
        <dbReference type="EMBL" id="AMZ71895.1"/>
    </source>
</evidence>
<reference evidence="4" key="1">
    <citation type="submission" date="2016-04" db="EMBL/GenBank/DDBJ databases">
        <authorList>
            <person name="Ray J."/>
            <person name="Price M."/>
            <person name="Deutschbauer A."/>
        </authorList>
    </citation>
    <scope>NUCLEOTIDE SEQUENCE [LARGE SCALE GENOMIC DNA]</scope>
    <source>
        <strain evidence="4">FW300-N2E2</strain>
    </source>
</reference>
<feature type="transmembrane region" description="Helical" evidence="1">
    <location>
        <begin position="274"/>
        <end position="296"/>
    </location>
</feature>
<keyword evidence="3" id="KW-0012">Acyltransferase</keyword>
<dbReference type="GO" id="GO:0016020">
    <property type="term" value="C:membrane"/>
    <property type="evidence" value="ECO:0007669"/>
    <property type="project" value="TreeGrafter"/>
</dbReference>
<dbReference type="Proteomes" id="UP000076083">
    <property type="component" value="Chromosome"/>
</dbReference>
<organism evidence="3 4">
    <name type="scientific">Pseudomonas fluorescens</name>
    <dbReference type="NCBI Taxonomy" id="294"/>
    <lineage>
        <taxon>Bacteria</taxon>
        <taxon>Pseudomonadati</taxon>
        <taxon>Pseudomonadota</taxon>
        <taxon>Gammaproteobacteria</taxon>
        <taxon>Pseudomonadales</taxon>
        <taxon>Pseudomonadaceae</taxon>
        <taxon>Pseudomonas</taxon>
    </lineage>
</organism>
<dbReference type="PANTHER" id="PTHR23028:SF53">
    <property type="entry name" value="ACYL_TRANSF_3 DOMAIN-CONTAINING PROTEIN"/>
    <property type="match status" value="1"/>
</dbReference>
<dbReference type="AlphaFoldDB" id="A0A159ZVW4"/>
<dbReference type="Pfam" id="PF01757">
    <property type="entry name" value="Acyl_transf_3"/>
    <property type="match status" value="1"/>
</dbReference>
<name>A0A159ZVW4_PSEFL</name>
<sequence length="363" mass="41913">MNQKRINEIDLLRFIAAMSVVFFHYTFRGYAADDRSLLPYPLLAPVAKYGYLGVELFFMISGFVIMMTAGGEGFRRFLISRAVRLYPAFWVCCSITFVVTLALGRDRFSATAPQYLGNLTLMGDFFDIRPIDGVYWSLFIEIRFYFLIALVMLLRQLHRIEALLCVWLVLSVALEFTDARGWRRFFITEYSTYFIAGAMFYHVWLSGASKLRWATIISSCAFAIYQGINMLPRLERHYHVDFDAVIVAATIFISYVVMGFVAKKKMGWVAGRRWVVLGVITYPLYLLHQNVGFMVFNALYPAVNPHLLLWGTVTLMIAMSLFIHVVFERTMARQLRRVLDHIGNKIAVLFTGGFERLKSYRPK</sequence>
<feature type="transmembrane region" description="Helical" evidence="1">
    <location>
        <begin position="308"/>
        <end position="327"/>
    </location>
</feature>
<evidence type="ECO:0000259" key="2">
    <source>
        <dbReference type="Pfam" id="PF01757"/>
    </source>
</evidence>
<feature type="domain" description="Acyltransferase 3" evidence="2">
    <location>
        <begin position="7"/>
        <end position="326"/>
    </location>
</feature>
<reference evidence="3 4" key="2">
    <citation type="journal article" date="2018" name="Nature">
        <title>Mutant phenotypes for thousands of bacterial genes of unknown function.</title>
        <authorList>
            <person name="Price M.N."/>
            <person name="Wetmore K.M."/>
            <person name="Waters R.J."/>
            <person name="Callaghan M."/>
            <person name="Ray J."/>
            <person name="Liu H."/>
            <person name="Kuehl J.V."/>
            <person name="Melnyk R.A."/>
            <person name="Lamson J.S."/>
            <person name="Suh Y."/>
            <person name="Carlson H.K."/>
            <person name="Esquivel Z."/>
            <person name="Sadeeshkumar H."/>
            <person name="Chakraborty R."/>
            <person name="Zane G.M."/>
            <person name="Rubin B.E."/>
            <person name="Wall J.D."/>
            <person name="Visel A."/>
            <person name="Bristow J."/>
            <person name="Blow M.J."/>
            <person name="Arkin A.P."/>
            <person name="Deutschbauer A.M."/>
        </authorList>
    </citation>
    <scope>NUCLEOTIDE SEQUENCE [LARGE SCALE GENOMIC DNA]</scope>
    <source>
        <strain evidence="3 4">FW300-N2E2</strain>
    </source>
</reference>
<keyword evidence="1" id="KW-1133">Transmembrane helix</keyword>
<feature type="transmembrane region" description="Helical" evidence="1">
    <location>
        <begin position="185"/>
        <end position="204"/>
    </location>
</feature>
<feature type="transmembrane region" description="Helical" evidence="1">
    <location>
        <begin position="134"/>
        <end position="153"/>
    </location>
</feature>
<dbReference type="GO" id="GO:0009103">
    <property type="term" value="P:lipopolysaccharide biosynthetic process"/>
    <property type="evidence" value="ECO:0007669"/>
    <property type="project" value="TreeGrafter"/>
</dbReference>
<accession>A0A159ZVW4</accession>
<dbReference type="PANTHER" id="PTHR23028">
    <property type="entry name" value="ACETYLTRANSFERASE"/>
    <property type="match status" value="1"/>
</dbReference>
<keyword evidence="3" id="KW-0808">Transferase</keyword>
<feature type="transmembrane region" description="Helical" evidence="1">
    <location>
        <begin position="160"/>
        <end position="179"/>
    </location>
</feature>
<dbReference type="EMBL" id="CP015225">
    <property type="protein sequence ID" value="AMZ71895.1"/>
    <property type="molecule type" value="Genomic_DNA"/>
</dbReference>
<feature type="transmembrane region" description="Helical" evidence="1">
    <location>
        <begin position="12"/>
        <end position="31"/>
    </location>
</feature>
<feature type="transmembrane region" description="Helical" evidence="1">
    <location>
        <begin position="51"/>
        <end position="71"/>
    </location>
</feature>
<dbReference type="InterPro" id="IPR050879">
    <property type="entry name" value="Acyltransferase_3"/>
</dbReference>
<gene>
    <name evidence="3" type="ORF">TK06_12590</name>
</gene>
<feature type="transmembrane region" description="Helical" evidence="1">
    <location>
        <begin position="83"/>
        <end position="103"/>
    </location>
</feature>
<feature type="transmembrane region" description="Helical" evidence="1">
    <location>
        <begin position="244"/>
        <end position="262"/>
    </location>
</feature>
<keyword evidence="1" id="KW-0812">Transmembrane</keyword>
<evidence type="ECO:0000256" key="1">
    <source>
        <dbReference type="SAM" id="Phobius"/>
    </source>
</evidence>